<organism evidence="1 2">
    <name type="scientific">Opisthorchis viverrini</name>
    <name type="common">Southeast Asian liver fluke</name>
    <dbReference type="NCBI Taxonomy" id="6198"/>
    <lineage>
        <taxon>Eukaryota</taxon>
        <taxon>Metazoa</taxon>
        <taxon>Spiralia</taxon>
        <taxon>Lophotrochozoa</taxon>
        <taxon>Platyhelminthes</taxon>
        <taxon>Trematoda</taxon>
        <taxon>Digenea</taxon>
        <taxon>Opisthorchiida</taxon>
        <taxon>Opisthorchiata</taxon>
        <taxon>Opisthorchiidae</taxon>
        <taxon>Opisthorchis</taxon>
    </lineage>
</organism>
<sequence length="204" mass="22513">MQRSGSNQGPSGVSQHGVYVGGTQVLQFPTFIKITFKDRPTMHCLRKIERNREEVAIELGRAGMKINARKTKVMVICGDRKHRATAVSVEPFRFAEELITPLGPIDTVTYLGIPSTSKGKGVFNHRQHLLKLLEEVTPLHAIGCDIDFLVHQPVIISYRGICFPQSAKAVIGLGLPKVAVSDLCLLAIVGSLRTYDTFMRGTWS</sequence>
<dbReference type="CTD" id="20317808"/>
<accession>A0A074ZVD4</accession>
<dbReference type="Proteomes" id="UP000054324">
    <property type="component" value="Unassembled WGS sequence"/>
</dbReference>
<dbReference type="AlphaFoldDB" id="A0A074ZVD4"/>
<dbReference type="GeneID" id="20317808"/>
<dbReference type="EMBL" id="KL596671">
    <property type="protein sequence ID" value="KER29827.1"/>
    <property type="molecule type" value="Genomic_DNA"/>
</dbReference>
<dbReference type="RefSeq" id="XP_009166420.1">
    <property type="nucleotide sequence ID" value="XM_009168156.1"/>
</dbReference>
<name>A0A074ZVD4_OPIVI</name>
<proteinExistence type="predicted"/>
<dbReference type="KEGG" id="ovi:T265_03621"/>
<reference evidence="1 2" key="1">
    <citation type="submission" date="2013-11" db="EMBL/GenBank/DDBJ databases">
        <title>Opisthorchis viverrini - life in the bile duct.</title>
        <authorList>
            <person name="Young N.D."/>
            <person name="Nagarajan N."/>
            <person name="Lin S.J."/>
            <person name="Korhonen P.K."/>
            <person name="Jex A.R."/>
            <person name="Hall R.S."/>
            <person name="Safavi-Hemami H."/>
            <person name="Kaewkong W."/>
            <person name="Bertrand D."/>
            <person name="Gao S."/>
            <person name="Seet Q."/>
            <person name="Wongkham S."/>
            <person name="Teh B.T."/>
            <person name="Wongkham C."/>
            <person name="Intapan P.M."/>
            <person name="Maleewong W."/>
            <person name="Yang X."/>
            <person name="Hu M."/>
            <person name="Wang Z."/>
            <person name="Hofmann A."/>
            <person name="Sternberg P.W."/>
            <person name="Tan P."/>
            <person name="Wang J."/>
            <person name="Gasser R.B."/>
        </authorList>
    </citation>
    <scope>NUCLEOTIDE SEQUENCE [LARGE SCALE GENOMIC DNA]</scope>
</reference>
<evidence type="ECO:0000313" key="1">
    <source>
        <dbReference type="EMBL" id="KER29827.1"/>
    </source>
</evidence>
<protein>
    <submittedName>
        <fullName evidence="1">Uncharacterized protein</fullName>
    </submittedName>
</protein>
<evidence type="ECO:0000313" key="2">
    <source>
        <dbReference type="Proteomes" id="UP000054324"/>
    </source>
</evidence>
<gene>
    <name evidence="1" type="ORF">T265_03621</name>
</gene>
<keyword evidence="2" id="KW-1185">Reference proteome</keyword>
<dbReference type="OrthoDB" id="6253936at2759"/>